<protein>
    <submittedName>
        <fullName evidence="1">Uncharacterized protein</fullName>
    </submittedName>
</protein>
<gene>
    <name evidence="1" type="ORF">DLAC_02283</name>
</gene>
<dbReference type="EMBL" id="LODT01000011">
    <property type="protein sequence ID" value="KYR01174.1"/>
    <property type="molecule type" value="Genomic_DNA"/>
</dbReference>
<dbReference type="AlphaFoldDB" id="A0A152A4M9"/>
<keyword evidence="2" id="KW-1185">Reference proteome</keyword>
<comment type="caution">
    <text evidence="1">The sequence shown here is derived from an EMBL/GenBank/DDBJ whole genome shotgun (WGS) entry which is preliminary data.</text>
</comment>
<dbReference type="InParanoid" id="A0A152A4M9"/>
<dbReference type="Proteomes" id="UP000076078">
    <property type="component" value="Unassembled WGS sequence"/>
</dbReference>
<name>A0A152A4M9_TIELA</name>
<proteinExistence type="predicted"/>
<reference evidence="1 2" key="1">
    <citation type="submission" date="2015-12" db="EMBL/GenBank/DDBJ databases">
        <title>Dictyostelia acquired genes for synthesis and detection of signals that induce cell-type specialization by lateral gene transfer from prokaryotes.</title>
        <authorList>
            <person name="Gloeckner G."/>
            <person name="Schaap P."/>
        </authorList>
    </citation>
    <scope>NUCLEOTIDE SEQUENCE [LARGE SCALE GENOMIC DNA]</scope>
    <source>
        <strain evidence="1 2">TK</strain>
    </source>
</reference>
<sequence length="575" mass="67319">MQVSKEWRDKIIPLLDHPIIQFGSSKQLKSTIRRLHYSTSNHISRRFRFKIACNGFKVDFDNQKLFQQIIQLCDLKFKDPNSSDNSDDDSIDKYKYYSFKRQEEKKTKEEDNYQPPDNSNIEFTNVSSLYLNSSSNISEILRFLSKRVIILPKLESIQFYAIDNVQLNQYLNDFDKYQLQQLIKLKTLVFINVNNRDLEILNYQFIHLKSLVFHNTNVDFNSISQYLKSTKTLENFEYINYNSSGFNELLRNSLAHNNSIQNLVLISKMSVVLMDSIIEFLSVNQTVTDLKLEVDTRITGSEMRFMNTNILSLTSNNSTEILGYWDWNSTLIGINSPISLSPRLVDKLVSVHYQIRYLSIFPMTNQIIPHNLLSQLIAIEINSYAFENYNEIKQDRNTIRMWLEFFNHLKSVQLLREIKFQKLLPTDLILDFFNSQHPTIEVVSLDFYITEPLTSFEALQFKHFGNIISSNRTLKSLSLSFQESSMEYGVVLGDLLISIIQSQNNIEYLSFRQSFSDVSLSHTKVLQLCNAITNNLKLQYYCMGKYIDSYPLIEQTLFDNFKTTNTSNSIFSFFK</sequence>
<organism evidence="1 2">
    <name type="scientific">Tieghemostelium lacteum</name>
    <name type="common">Slime mold</name>
    <name type="synonym">Dictyostelium lacteum</name>
    <dbReference type="NCBI Taxonomy" id="361077"/>
    <lineage>
        <taxon>Eukaryota</taxon>
        <taxon>Amoebozoa</taxon>
        <taxon>Evosea</taxon>
        <taxon>Eumycetozoa</taxon>
        <taxon>Dictyostelia</taxon>
        <taxon>Dictyosteliales</taxon>
        <taxon>Raperosteliaceae</taxon>
        <taxon>Tieghemostelium</taxon>
    </lineage>
</organism>
<evidence type="ECO:0000313" key="1">
    <source>
        <dbReference type="EMBL" id="KYR01174.1"/>
    </source>
</evidence>
<evidence type="ECO:0000313" key="2">
    <source>
        <dbReference type="Proteomes" id="UP000076078"/>
    </source>
</evidence>
<accession>A0A152A4M9</accession>